<dbReference type="RefSeq" id="WP_136432831.1">
    <property type="nucleotide sequence ID" value="NZ_SSTJ01000002.1"/>
</dbReference>
<dbReference type="PANTHER" id="PTHR34448:SF1">
    <property type="entry name" value="BLL6088 PROTEIN"/>
    <property type="match status" value="1"/>
</dbReference>
<dbReference type="GO" id="GO:0046872">
    <property type="term" value="F:metal ion binding"/>
    <property type="evidence" value="ECO:0007669"/>
    <property type="project" value="UniProtKB-KW"/>
</dbReference>
<sequence>MPRTGALGASDELRERARAILTRNASLTAKESLTVVTDDATREVGELFYAAGCELSATTALLVMPEGRVAGEEPPSAVAAAMASADVALCATAKSLTHTRARTNAAAGGTRVVTMPGITLSMLQAGACCADYERVEALTAAMTARLDAARTARIEKDGHTLALNLDGRPGVPSPGVFRTPGASGNFPSGEAYIAPVEDAGSGTMAIDGSMVGIGRLSEAAPMIVHLENGRLTAIEGGDETGPYAERLAVLFERPENGTIAELGIGTNECALLTGNILEDEKIYGTVHIAFGTNASFGGATTADCHLDGIIVNPTLYLDDELVIDRGTFVA</sequence>
<reference evidence="2 3" key="1">
    <citation type="submission" date="2019-04" db="EMBL/GenBank/DDBJ databases">
        <title>Microbes associate with the intestines of laboratory mice.</title>
        <authorList>
            <person name="Navarre W."/>
            <person name="Wong E."/>
            <person name="Huang K.C."/>
            <person name="Tropini C."/>
            <person name="Ng K."/>
            <person name="Yu B."/>
        </authorList>
    </citation>
    <scope>NUCLEOTIDE SEQUENCE [LARGE SCALE GENOMIC DNA]</scope>
    <source>
        <strain evidence="2 3">NM80_B27</strain>
    </source>
</reference>
<dbReference type="Proteomes" id="UP000308978">
    <property type="component" value="Unassembled WGS sequence"/>
</dbReference>
<accession>A0A4V3WV25</accession>
<gene>
    <name evidence="2" type="ORF">E5986_01725</name>
</gene>
<evidence type="ECO:0000256" key="1">
    <source>
        <dbReference type="ARBA" id="ARBA00022723"/>
    </source>
</evidence>
<comment type="caution">
    <text evidence="2">The sequence shown here is derived from an EMBL/GenBank/DDBJ whole genome shotgun (WGS) entry which is preliminary data.</text>
</comment>
<dbReference type="SUPFAM" id="SSF144052">
    <property type="entry name" value="Thermophilic metalloprotease-like"/>
    <property type="match status" value="1"/>
</dbReference>
<organism evidence="2 3">
    <name type="scientific">Adlercreutzia caecimuris</name>
    <dbReference type="NCBI Taxonomy" id="671266"/>
    <lineage>
        <taxon>Bacteria</taxon>
        <taxon>Bacillati</taxon>
        <taxon>Actinomycetota</taxon>
        <taxon>Coriobacteriia</taxon>
        <taxon>Eggerthellales</taxon>
        <taxon>Eggerthellaceae</taxon>
        <taxon>Adlercreutzia</taxon>
    </lineage>
</organism>
<evidence type="ECO:0000313" key="3">
    <source>
        <dbReference type="Proteomes" id="UP000308978"/>
    </source>
</evidence>
<proteinExistence type="predicted"/>
<dbReference type="AlphaFoldDB" id="A0A4V3WV25"/>
<keyword evidence="2" id="KW-0645">Protease</keyword>
<dbReference type="InterPro" id="IPR052170">
    <property type="entry name" value="M29_Exopeptidase"/>
</dbReference>
<evidence type="ECO:0000313" key="2">
    <source>
        <dbReference type="EMBL" id="THG38177.1"/>
    </source>
</evidence>
<dbReference type="PANTHER" id="PTHR34448">
    <property type="entry name" value="AMINOPEPTIDASE"/>
    <property type="match status" value="1"/>
</dbReference>
<keyword evidence="1" id="KW-0479">Metal-binding</keyword>
<name>A0A4V3WV25_9ACTN</name>
<protein>
    <submittedName>
        <fullName evidence="2">Aminopeptidase</fullName>
    </submittedName>
</protein>
<dbReference type="GO" id="GO:0004177">
    <property type="term" value="F:aminopeptidase activity"/>
    <property type="evidence" value="ECO:0007669"/>
    <property type="project" value="UniProtKB-KW"/>
</dbReference>
<keyword evidence="2" id="KW-0031">Aminopeptidase</keyword>
<dbReference type="EMBL" id="SSTJ01000002">
    <property type="protein sequence ID" value="THG38177.1"/>
    <property type="molecule type" value="Genomic_DNA"/>
</dbReference>
<dbReference type="InterPro" id="IPR058739">
    <property type="entry name" value="NicX"/>
</dbReference>
<keyword evidence="2" id="KW-0378">Hydrolase</keyword>
<dbReference type="Pfam" id="PF26233">
    <property type="entry name" value="NicX"/>
    <property type="match status" value="1"/>
</dbReference>